<evidence type="ECO:0000313" key="1">
    <source>
        <dbReference type="EMBL" id="CAG1841393.1"/>
    </source>
</evidence>
<dbReference type="EnsemblPlants" id="Ma04_t06590.1">
    <property type="protein sequence ID" value="Ma04_p06590.1"/>
    <property type="gene ID" value="Ma04_g06590"/>
</dbReference>
<reference evidence="1" key="1">
    <citation type="submission" date="2021-03" db="EMBL/GenBank/DDBJ databases">
        <authorList>
            <consortium name="Genoscope - CEA"/>
            <person name="William W."/>
        </authorList>
    </citation>
    <scope>NUCLEOTIDE SEQUENCE</scope>
    <source>
        <strain evidence="1">Doubled-haploid Pahang</strain>
    </source>
</reference>
<dbReference type="Proteomes" id="UP000012960">
    <property type="component" value="Unplaced"/>
</dbReference>
<proteinExistence type="predicted"/>
<sequence>MRQARPSLRVAAAGRRMTLSEGWDMSGSTPGAFRMLRFEELDSTNMVLRQRIVFLGSQVDTVTAD</sequence>
<gene>
    <name evidence="1" type="ORF">GSMUA_111880.1</name>
</gene>
<reference evidence="2" key="2">
    <citation type="submission" date="2021-05" db="UniProtKB">
        <authorList>
            <consortium name="EnsemblPlants"/>
        </authorList>
    </citation>
    <scope>IDENTIFICATION</scope>
    <source>
        <strain evidence="2">subsp. malaccensis</strain>
    </source>
</reference>
<organism evidence="2 3">
    <name type="scientific">Musa acuminata subsp. malaccensis</name>
    <name type="common">Wild banana</name>
    <name type="synonym">Musa malaccensis</name>
    <dbReference type="NCBI Taxonomy" id="214687"/>
    <lineage>
        <taxon>Eukaryota</taxon>
        <taxon>Viridiplantae</taxon>
        <taxon>Streptophyta</taxon>
        <taxon>Embryophyta</taxon>
        <taxon>Tracheophyta</taxon>
        <taxon>Spermatophyta</taxon>
        <taxon>Magnoliopsida</taxon>
        <taxon>Liliopsida</taxon>
        <taxon>Zingiberales</taxon>
        <taxon>Musaceae</taxon>
        <taxon>Musa</taxon>
    </lineage>
</organism>
<dbReference type="AlphaFoldDB" id="A0A804ILS8"/>
<accession>A0A804ILS8</accession>
<name>A0A804ILS8_MUSAM</name>
<dbReference type="InParanoid" id="A0A804ILS8"/>
<keyword evidence="3" id="KW-1185">Reference proteome</keyword>
<evidence type="ECO:0000313" key="2">
    <source>
        <dbReference type="EnsemblPlants" id="Ma04_p06590.1"/>
    </source>
</evidence>
<evidence type="ECO:0000313" key="3">
    <source>
        <dbReference type="Proteomes" id="UP000012960"/>
    </source>
</evidence>
<dbReference type="EMBL" id="HG996469">
    <property type="protein sequence ID" value="CAG1841393.1"/>
    <property type="molecule type" value="Genomic_DNA"/>
</dbReference>
<dbReference type="Gramene" id="Ma04_t06590.1">
    <property type="protein sequence ID" value="Ma04_p06590.1"/>
    <property type="gene ID" value="Ma04_g06590"/>
</dbReference>
<protein>
    <submittedName>
        <fullName evidence="1">(wild Malaysian banana) hypothetical protein</fullName>
    </submittedName>
</protein>